<reference evidence="1 2" key="1">
    <citation type="journal article" date="2018" name="Sci. Rep.">
        <title>Genomic signatures of local adaptation to the degree of environmental predictability in rotifers.</title>
        <authorList>
            <person name="Franch-Gras L."/>
            <person name="Hahn C."/>
            <person name="Garcia-Roger E.M."/>
            <person name="Carmona M.J."/>
            <person name="Serra M."/>
            <person name="Gomez A."/>
        </authorList>
    </citation>
    <scope>NUCLEOTIDE SEQUENCE [LARGE SCALE GENOMIC DNA]</scope>
    <source>
        <strain evidence="1">HYR1</strain>
    </source>
</reference>
<keyword evidence="2" id="KW-1185">Reference proteome</keyword>
<sequence length="106" mass="12642">MVYTLLFMFGQNLYNQNIYSHYSIIRYKLERILINLVEAKTKRYRTKCKRAFFFIGFLDPNVSLILKSDLWPLFLGKLKKAFKDFRGHSKKPSELKEVSQLPNPFS</sequence>
<dbReference type="EMBL" id="REGN01006757">
    <property type="protein sequence ID" value="RNA08406.1"/>
    <property type="molecule type" value="Genomic_DNA"/>
</dbReference>
<organism evidence="1 2">
    <name type="scientific">Brachionus plicatilis</name>
    <name type="common">Marine rotifer</name>
    <name type="synonym">Brachionus muelleri</name>
    <dbReference type="NCBI Taxonomy" id="10195"/>
    <lineage>
        <taxon>Eukaryota</taxon>
        <taxon>Metazoa</taxon>
        <taxon>Spiralia</taxon>
        <taxon>Gnathifera</taxon>
        <taxon>Rotifera</taxon>
        <taxon>Eurotatoria</taxon>
        <taxon>Monogononta</taxon>
        <taxon>Pseudotrocha</taxon>
        <taxon>Ploima</taxon>
        <taxon>Brachionidae</taxon>
        <taxon>Brachionus</taxon>
    </lineage>
</organism>
<comment type="caution">
    <text evidence="1">The sequence shown here is derived from an EMBL/GenBank/DDBJ whole genome shotgun (WGS) entry which is preliminary data.</text>
</comment>
<dbReference type="AlphaFoldDB" id="A0A3M7QAH6"/>
<gene>
    <name evidence="1" type="ORF">BpHYR1_000924</name>
</gene>
<proteinExistence type="predicted"/>
<accession>A0A3M7QAH6</accession>
<protein>
    <submittedName>
        <fullName evidence="1">Uncharacterized protein</fullName>
    </submittedName>
</protein>
<evidence type="ECO:0000313" key="2">
    <source>
        <dbReference type="Proteomes" id="UP000276133"/>
    </source>
</evidence>
<name>A0A3M7QAH6_BRAPC</name>
<evidence type="ECO:0000313" key="1">
    <source>
        <dbReference type="EMBL" id="RNA08406.1"/>
    </source>
</evidence>
<dbReference type="Proteomes" id="UP000276133">
    <property type="component" value="Unassembled WGS sequence"/>
</dbReference>